<keyword evidence="5" id="KW-0235">DNA replication</keyword>
<dbReference type="PANTHER" id="PTHR11669:SF8">
    <property type="entry name" value="DNA POLYMERASE III SUBUNIT DELTA"/>
    <property type="match status" value="1"/>
</dbReference>
<dbReference type="EC" id="2.7.7.7" evidence="1"/>
<dbReference type="InterPro" id="IPR004622">
    <property type="entry name" value="DNA_pol_HolB"/>
</dbReference>
<name>A0A511HC51_9BACT</name>
<comment type="catalytic activity">
    <reaction evidence="7">
        <text>DNA(n) + a 2'-deoxyribonucleoside 5'-triphosphate = DNA(n+1) + diphosphate</text>
        <dbReference type="Rhea" id="RHEA:22508"/>
        <dbReference type="Rhea" id="RHEA-COMP:17339"/>
        <dbReference type="Rhea" id="RHEA-COMP:17340"/>
        <dbReference type="ChEBI" id="CHEBI:33019"/>
        <dbReference type="ChEBI" id="CHEBI:61560"/>
        <dbReference type="ChEBI" id="CHEBI:173112"/>
        <dbReference type="EC" id="2.7.7.7"/>
    </reaction>
</comment>
<evidence type="ECO:0000256" key="5">
    <source>
        <dbReference type="ARBA" id="ARBA00022705"/>
    </source>
</evidence>
<dbReference type="AlphaFoldDB" id="A0A511HC51"/>
<dbReference type="InterPro" id="IPR015199">
    <property type="entry name" value="DNA_pol_III_delta_C"/>
</dbReference>
<keyword evidence="3" id="KW-0808">Transferase</keyword>
<dbReference type="FunFam" id="3.40.50.300:FF:001255">
    <property type="entry name" value="DNA polymerase III subunit delta"/>
    <property type="match status" value="1"/>
</dbReference>
<dbReference type="Proteomes" id="UP000198717">
    <property type="component" value="Unassembled WGS sequence"/>
</dbReference>
<proteinExistence type="predicted"/>
<evidence type="ECO:0000313" key="11">
    <source>
        <dbReference type="Proteomes" id="UP000198717"/>
    </source>
</evidence>
<protein>
    <recommendedName>
        <fullName evidence="2">DNA polymerase III subunit delta'</fullName>
        <ecNumber evidence="1">2.7.7.7</ecNumber>
    </recommendedName>
</protein>
<keyword evidence="4" id="KW-0548">Nucleotidyltransferase</keyword>
<dbReference type="GO" id="GO:0003887">
    <property type="term" value="F:DNA-directed DNA polymerase activity"/>
    <property type="evidence" value="ECO:0007669"/>
    <property type="project" value="UniProtKB-KW"/>
</dbReference>
<evidence type="ECO:0000313" key="12">
    <source>
        <dbReference type="Proteomes" id="UP000321224"/>
    </source>
</evidence>
<evidence type="ECO:0000256" key="4">
    <source>
        <dbReference type="ARBA" id="ARBA00022695"/>
    </source>
</evidence>
<dbReference type="GO" id="GO:0008408">
    <property type="term" value="F:3'-5' exonuclease activity"/>
    <property type="evidence" value="ECO:0007669"/>
    <property type="project" value="InterPro"/>
</dbReference>
<evidence type="ECO:0000256" key="6">
    <source>
        <dbReference type="ARBA" id="ARBA00022932"/>
    </source>
</evidence>
<dbReference type="SUPFAM" id="SSF52540">
    <property type="entry name" value="P-loop containing nucleoside triphosphate hydrolases"/>
    <property type="match status" value="1"/>
</dbReference>
<evidence type="ECO:0000313" key="9">
    <source>
        <dbReference type="EMBL" id="GEL71121.1"/>
    </source>
</evidence>
<keyword evidence="11" id="KW-1185">Reference proteome</keyword>
<dbReference type="PANTHER" id="PTHR11669">
    <property type="entry name" value="REPLICATION FACTOR C / DNA POLYMERASE III GAMMA-TAU SUBUNIT"/>
    <property type="match status" value="1"/>
</dbReference>
<evidence type="ECO:0000313" key="10">
    <source>
        <dbReference type="EMBL" id="SDD87257.1"/>
    </source>
</evidence>
<evidence type="ECO:0000259" key="8">
    <source>
        <dbReference type="Pfam" id="PF09115"/>
    </source>
</evidence>
<dbReference type="GO" id="GO:0009360">
    <property type="term" value="C:DNA polymerase III complex"/>
    <property type="evidence" value="ECO:0007669"/>
    <property type="project" value="InterPro"/>
</dbReference>
<sequence length="368" mass="39483">MSPAISMGVKAAVDACRVSGDTRAMTLATVLGQPRAVDALQAALRSGAVHHAYLFAGPEGVGKELAAVGLAQALTCPEQPDVGCGACASCQRVERGLHPDVTWVMPDDERVSRGLAGRSDFTGTPSRELRVEQVRQLQERIALRGLESRRKVALIVSAQTMNVQAQNAFLKTLEEPPSDTTIILVASAIDRLLPTIRSRCGKVHFGPLPVDLVARRVAEARKLDAETAMLAAVMAGGSLGRAMALDVDALSRRKDTITAFEALRGEDAVGLLRFAEAHGGSREEAESTLELLALWTRDVALVKSGLESGLANRDLVELARQVSARTSDILLHRRHSLLEAARAAIARNGAPRLQLERMLIDLFTETSR</sequence>
<gene>
    <name evidence="9" type="primary">holB</name>
    <name evidence="9" type="ORF">MVI01_29050</name>
    <name evidence="10" type="ORF">SAMN04488504_10328</name>
</gene>
<dbReference type="InterPro" id="IPR050238">
    <property type="entry name" value="DNA_Rep/Repair_Clamp_Loader"/>
</dbReference>
<organism evidence="9 12">
    <name type="scientific">Myxococcus virescens</name>
    <dbReference type="NCBI Taxonomy" id="83456"/>
    <lineage>
        <taxon>Bacteria</taxon>
        <taxon>Pseudomonadati</taxon>
        <taxon>Myxococcota</taxon>
        <taxon>Myxococcia</taxon>
        <taxon>Myxococcales</taxon>
        <taxon>Cystobacterineae</taxon>
        <taxon>Myxococcaceae</taxon>
        <taxon>Myxococcus</taxon>
    </lineage>
</organism>
<dbReference type="NCBIfam" id="TIGR00678">
    <property type="entry name" value="holB"/>
    <property type="match status" value="1"/>
</dbReference>
<dbReference type="GO" id="GO:0006261">
    <property type="term" value="P:DNA-templated DNA replication"/>
    <property type="evidence" value="ECO:0007669"/>
    <property type="project" value="TreeGrafter"/>
</dbReference>
<evidence type="ECO:0000256" key="1">
    <source>
        <dbReference type="ARBA" id="ARBA00012417"/>
    </source>
</evidence>
<accession>A0A511HC51</accession>
<dbReference type="GO" id="GO:0003677">
    <property type="term" value="F:DNA binding"/>
    <property type="evidence" value="ECO:0007669"/>
    <property type="project" value="InterPro"/>
</dbReference>
<dbReference type="EMBL" id="BJVY01000014">
    <property type="protein sequence ID" value="GEL71121.1"/>
    <property type="molecule type" value="Genomic_DNA"/>
</dbReference>
<dbReference type="InterPro" id="IPR027417">
    <property type="entry name" value="P-loop_NTPase"/>
</dbReference>
<dbReference type="EMBL" id="FNAJ01000003">
    <property type="protein sequence ID" value="SDD87257.1"/>
    <property type="molecule type" value="Genomic_DNA"/>
</dbReference>
<dbReference type="Proteomes" id="UP000321224">
    <property type="component" value="Unassembled WGS sequence"/>
</dbReference>
<evidence type="ECO:0000256" key="3">
    <source>
        <dbReference type="ARBA" id="ARBA00022679"/>
    </source>
</evidence>
<reference evidence="10 11" key="1">
    <citation type="submission" date="2016-10" db="EMBL/GenBank/DDBJ databases">
        <authorList>
            <person name="Varghese N."/>
            <person name="Submissions S."/>
        </authorList>
    </citation>
    <scope>NUCLEOTIDE SEQUENCE [LARGE SCALE GENOMIC DNA]</scope>
    <source>
        <strain evidence="10 11">DSM 2260</strain>
    </source>
</reference>
<evidence type="ECO:0000256" key="7">
    <source>
        <dbReference type="ARBA" id="ARBA00049244"/>
    </source>
</evidence>
<dbReference type="Gene3D" id="3.40.50.300">
    <property type="entry name" value="P-loop containing nucleotide triphosphate hydrolases"/>
    <property type="match status" value="1"/>
</dbReference>
<evidence type="ECO:0000256" key="2">
    <source>
        <dbReference type="ARBA" id="ARBA00014363"/>
    </source>
</evidence>
<feature type="domain" description="DNA polymerase III delta subunit C-terminal" evidence="8">
    <location>
        <begin position="249"/>
        <end position="361"/>
    </location>
</feature>
<reference evidence="9 12" key="2">
    <citation type="submission" date="2019-07" db="EMBL/GenBank/DDBJ databases">
        <title>Whole genome shotgun sequence of Myxococcus virescens NBRC 100334.</title>
        <authorList>
            <person name="Hosoyama A."/>
            <person name="Uohara A."/>
            <person name="Ohji S."/>
            <person name="Ichikawa N."/>
        </authorList>
    </citation>
    <scope>NUCLEOTIDE SEQUENCE [LARGE SCALE GENOMIC DNA]</scope>
    <source>
        <strain evidence="9 12">NBRC 100334</strain>
    </source>
</reference>
<keyword evidence="6" id="KW-0239">DNA-directed DNA polymerase</keyword>
<comment type="caution">
    <text evidence="9">The sequence shown here is derived from an EMBL/GenBank/DDBJ whole genome shotgun (WGS) entry which is preliminary data.</text>
</comment>
<dbReference type="Pfam" id="PF13177">
    <property type="entry name" value="DNA_pol3_delta2"/>
    <property type="match status" value="1"/>
</dbReference>
<dbReference type="Pfam" id="PF09115">
    <property type="entry name" value="DNApol3-delta_C"/>
    <property type="match status" value="1"/>
</dbReference>